<sequence>MGGVHVEDRVELRFHEGAQSAGTHENLSAIRQDGPYLWIAGDETATIERLTSRDGVYDDQRTFDLADFVDLPAGREAEADIEGLARTDGWLWAVGSHSLKRKRLKPGHSADKARRRLATVVREENRFVLLRLPLRDGEPVREDGRRRAAILSGQDNLADMLSGDPHLAPFLKLPGKDNGLDIEGIAAQPDEHGDRLYVGLRGPVLRGWAVLLEIRPVTHPRDPSRLRLAEPYRTHFLDLDGLGIRDLCPYGDDLLILTGPSMDLDGPVRVVRWRNGSAGGVVTALDLETVAELPCGRGEDHPEGLAVLDDGRLIVVYDSPSPDRRTAAGVYADLIRLDRLA</sequence>
<proteinExistence type="predicted"/>
<organism evidence="2 3">
    <name type="scientific">Planotetraspora phitsanulokensis</name>
    <dbReference type="NCBI Taxonomy" id="575192"/>
    <lineage>
        <taxon>Bacteria</taxon>
        <taxon>Bacillati</taxon>
        <taxon>Actinomycetota</taxon>
        <taxon>Actinomycetes</taxon>
        <taxon>Streptosporangiales</taxon>
        <taxon>Streptosporangiaceae</taxon>
        <taxon>Planotetraspora</taxon>
    </lineage>
</organism>
<protein>
    <recommendedName>
        <fullName evidence="1">DUF3616 domain-containing protein</fullName>
    </recommendedName>
</protein>
<evidence type="ECO:0000313" key="2">
    <source>
        <dbReference type="EMBL" id="GII35671.1"/>
    </source>
</evidence>
<evidence type="ECO:0000313" key="3">
    <source>
        <dbReference type="Proteomes" id="UP000622547"/>
    </source>
</evidence>
<keyword evidence="3" id="KW-1185">Reference proteome</keyword>
<dbReference type="EMBL" id="BOOP01000003">
    <property type="protein sequence ID" value="GII35671.1"/>
    <property type="molecule type" value="Genomic_DNA"/>
</dbReference>
<gene>
    <name evidence="2" type="ORF">Pph01_06740</name>
</gene>
<evidence type="ECO:0000259" key="1">
    <source>
        <dbReference type="Pfam" id="PF12275"/>
    </source>
</evidence>
<reference evidence="2 3" key="1">
    <citation type="submission" date="2021-01" db="EMBL/GenBank/DDBJ databases">
        <title>Whole genome shotgun sequence of Planotetraspora phitsanulokensis NBRC 104273.</title>
        <authorList>
            <person name="Komaki H."/>
            <person name="Tamura T."/>
        </authorList>
    </citation>
    <scope>NUCLEOTIDE SEQUENCE [LARGE SCALE GENOMIC DNA]</scope>
    <source>
        <strain evidence="2 3">NBRC 104273</strain>
    </source>
</reference>
<dbReference type="Pfam" id="PF12275">
    <property type="entry name" value="DUF3616"/>
    <property type="match status" value="1"/>
</dbReference>
<dbReference type="InterPro" id="IPR022060">
    <property type="entry name" value="DUF3616"/>
</dbReference>
<dbReference type="AlphaFoldDB" id="A0A8J3U1K4"/>
<name>A0A8J3U1K4_9ACTN</name>
<accession>A0A8J3U1K4</accession>
<comment type="caution">
    <text evidence="2">The sequence shown here is derived from an EMBL/GenBank/DDBJ whole genome shotgun (WGS) entry which is preliminary data.</text>
</comment>
<feature type="domain" description="DUF3616" evidence="1">
    <location>
        <begin position="26"/>
        <end position="333"/>
    </location>
</feature>
<dbReference type="SUPFAM" id="SSF75011">
    <property type="entry name" value="3-carboxy-cis,cis-mucoante lactonizing enzyme"/>
    <property type="match status" value="1"/>
</dbReference>
<dbReference type="Proteomes" id="UP000622547">
    <property type="component" value="Unassembled WGS sequence"/>
</dbReference>